<proteinExistence type="predicted"/>
<gene>
    <name evidence="1" type="ORF">AS033_13430</name>
</gene>
<protein>
    <submittedName>
        <fullName evidence="1">Uncharacterized protein</fullName>
    </submittedName>
</protein>
<dbReference type="OrthoDB" id="2353227at2"/>
<dbReference type="AlphaFoldDB" id="A0A0V8GDL6"/>
<evidence type="ECO:0000313" key="1">
    <source>
        <dbReference type="EMBL" id="KSU48239.1"/>
    </source>
</evidence>
<reference evidence="1 2" key="1">
    <citation type="journal article" date="2015" name="Int. J. Syst. Evol. Microbiol.">
        <title>Exiguobacterium enclense sp. nov., isolated from sediment.</title>
        <authorList>
            <person name="Dastager S.G."/>
            <person name="Mawlankar R."/>
            <person name="Sonalkar V.V."/>
            <person name="Thorat M.N."/>
            <person name="Mual P."/>
            <person name="Verma A."/>
            <person name="Krishnamurthi S."/>
            <person name="Tang S.K."/>
            <person name="Li W.J."/>
        </authorList>
    </citation>
    <scope>NUCLEOTIDE SEQUENCE [LARGE SCALE GENOMIC DNA]</scope>
    <source>
        <strain evidence="1 2">NIO-1109</strain>
    </source>
</reference>
<dbReference type="Proteomes" id="UP000053797">
    <property type="component" value="Unassembled WGS sequence"/>
</dbReference>
<accession>A0A0V8GDL6</accession>
<organism evidence="1 2">
    <name type="scientific">Exiguobacterium indicum</name>
    <dbReference type="NCBI Taxonomy" id="296995"/>
    <lineage>
        <taxon>Bacteria</taxon>
        <taxon>Bacillati</taxon>
        <taxon>Bacillota</taxon>
        <taxon>Bacilli</taxon>
        <taxon>Bacillales</taxon>
        <taxon>Bacillales Family XII. Incertae Sedis</taxon>
        <taxon>Exiguobacterium</taxon>
    </lineage>
</organism>
<dbReference type="EMBL" id="LNQL01000005">
    <property type="protein sequence ID" value="KSU48239.1"/>
    <property type="molecule type" value="Genomic_DNA"/>
</dbReference>
<dbReference type="RefSeq" id="WP_058265795.1">
    <property type="nucleotide sequence ID" value="NZ_FMYN01000005.1"/>
</dbReference>
<evidence type="ECO:0000313" key="2">
    <source>
        <dbReference type="Proteomes" id="UP000053797"/>
    </source>
</evidence>
<name>A0A0V8GDL6_9BACL</name>
<comment type="caution">
    <text evidence="1">The sequence shown here is derived from an EMBL/GenBank/DDBJ whole genome shotgun (WGS) entry which is preliminary data.</text>
</comment>
<sequence length="119" mass="13407">MKKVLVIFALSLIGILSLGVGISYAQLQGNYRDSEKELMTILERQHDLSASSFLEVRASFSLRHRQIIQVRLRGEPAITYEFIQPKDEIEYLGSVGTSVEKTGKQDAVFRNAHLKVGKK</sequence>